<dbReference type="RefSeq" id="WP_109606252.1">
    <property type="nucleotide sequence ID" value="NZ_QGHA01000001.1"/>
</dbReference>
<organism evidence="2 3">
    <name type="scientific">Mucilaginibacter oryzae</name>
    <dbReference type="NCBI Taxonomy" id="468058"/>
    <lineage>
        <taxon>Bacteria</taxon>
        <taxon>Pseudomonadati</taxon>
        <taxon>Bacteroidota</taxon>
        <taxon>Sphingobacteriia</taxon>
        <taxon>Sphingobacteriales</taxon>
        <taxon>Sphingobacteriaceae</taxon>
        <taxon>Mucilaginibacter</taxon>
    </lineage>
</organism>
<evidence type="ECO:0000256" key="1">
    <source>
        <dbReference type="SAM" id="Phobius"/>
    </source>
</evidence>
<dbReference type="InterPro" id="IPR008620">
    <property type="entry name" value="FixH"/>
</dbReference>
<dbReference type="Pfam" id="PF05751">
    <property type="entry name" value="FixH"/>
    <property type="match status" value="1"/>
</dbReference>
<feature type="transmembrane region" description="Helical" evidence="1">
    <location>
        <begin position="6"/>
        <end position="27"/>
    </location>
</feature>
<accession>A0A316HJ09</accession>
<proteinExistence type="predicted"/>
<reference evidence="2 3" key="1">
    <citation type="submission" date="2018-05" db="EMBL/GenBank/DDBJ databases">
        <title>Genomic Encyclopedia of Archaeal and Bacterial Type Strains, Phase II (KMG-II): from individual species to whole genera.</title>
        <authorList>
            <person name="Goeker M."/>
        </authorList>
    </citation>
    <scope>NUCLEOTIDE SEQUENCE [LARGE SCALE GENOMIC DNA]</scope>
    <source>
        <strain evidence="2 3">DSM 19975</strain>
    </source>
</reference>
<sequence>MNWGKALVIGMTLFILFISAMGVRMFLLPGDDYDHQYYEKGLTFNRDLEREKQVTTDHATPVIKQNGQTLYLTFKTPLTGSVRFERPSDQRQDRSFPLKPDAANKVTLPVTGLAAGRWQLTMNWQNEGKAYLYHQEITIR</sequence>
<evidence type="ECO:0000313" key="3">
    <source>
        <dbReference type="Proteomes" id="UP000245678"/>
    </source>
</evidence>
<name>A0A316HJ09_9SPHI</name>
<keyword evidence="1" id="KW-0812">Transmembrane</keyword>
<gene>
    <name evidence="2" type="ORF">LX99_00607</name>
</gene>
<comment type="caution">
    <text evidence="2">The sequence shown here is derived from an EMBL/GenBank/DDBJ whole genome shotgun (WGS) entry which is preliminary data.</text>
</comment>
<protein>
    <submittedName>
        <fullName evidence="2">FixH protein</fullName>
    </submittedName>
</protein>
<evidence type="ECO:0000313" key="2">
    <source>
        <dbReference type="EMBL" id="PWK80143.1"/>
    </source>
</evidence>
<keyword evidence="1" id="KW-0472">Membrane</keyword>
<dbReference type="AlphaFoldDB" id="A0A316HJ09"/>
<dbReference type="EMBL" id="QGHA01000001">
    <property type="protein sequence ID" value="PWK80143.1"/>
    <property type="molecule type" value="Genomic_DNA"/>
</dbReference>
<keyword evidence="1" id="KW-1133">Transmembrane helix</keyword>
<keyword evidence="3" id="KW-1185">Reference proteome</keyword>
<dbReference type="Proteomes" id="UP000245678">
    <property type="component" value="Unassembled WGS sequence"/>
</dbReference>